<keyword evidence="3" id="KW-1185">Reference proteome</keyword>
<dbReference type="Proteomes" id="UP001154114">
    <property type="component" value="Chromosome 9"/>
</dbReference>
<name>A0A9P0G0W7_CHRIL</name>
<dbReference type="PANTHER" id="PTHR21055">
    <property type="entry name" value="PROTEIN PHOSPHATASE 1 REGULATORY SUBUNIT 36"/>
    <property type="match status" value="1"/>
</dbReference>
<organism evidence="2 3">
    <name type="scientific">Chrysodeixis includens</name>
    <name type="common">Soybean looper</name>
    <name type="synonym">Pseudoplusia includens</name>
    <dbReference type="NCBI Taxonomy" id="689277"/>
    <lineage>
        <taxon>Eukaryota</taxon>
        <taxon>Metazoa</taxon>
        <taxon>Ecdysozoa</taxon>
        <taxon>Arthropoda</taxon>
        <taxon>Hexapoda</taxon>
        <taxon>Insecta</taxon>
        <taxon>Pterygota</taxon>
        <taxon>Neoptera</taxon>
        <taxon>Endopterygota</taxon>
        <taxon>Lepidoptera</taxon>
        <taxon>Glossata</taxon>
        <taxon>Ditrysia</taxon>
        <taxon>Noctuoidea</taxon>
        <taxon>Noctuidae</taxon>
        <taxon>Plusiinae</taxon>
        <taxon>Chrysodeixis</taxon>
    </lineage>
</organism>
<reference evidence="2" key="1">
    <citation type="submission" date="2021-12" db="EMBL/GenBank/DDBJ databases">
        <authorList>
            <person name="King R."/>
        </authorList>
    </citation>
    <scope>NUCLEOTIDE SEQUENCE</scope>
</reference>
<feature type="compositionally biased region" description="Low complexity" evidence="1">
    <location>
        <begin position="359"/>
        <end position="372"/>
    </location>
</feature>
<gene>
    <name evidence="2" type="ORF">CINC_LOCUS13106</name>
</gene>
<sequence length="454" mass="51874">MADDDDEGAFGGLYEDGHWVWDDRVQALAFVSDLPPKQIETIQMTTKAPTGNIEFRDDVDLIEQIRYRRRYQRKLKPGQADVITLQDVKDIALYTAPISILSPMLINMLHIPTTERFLRALILCCAYYLQVADEMAIRLMELDTKVRTPDCDLIENEFRENLADLRVLVAKEYCIMLTGGADTKKFHHMGPQKKLQSLSDKDARLFETLLRVSVQIVWLALGRRSFHQIELETHRIFKSEIFNEIEHSLKTGYIAKMVPEEQAVLLGHCVRRQDKKLNTRSPLMNEVFCHRPIDYRLLGLGVVKYPETTARLEYLNIAIASPEETLMESQFSLGIIGMPRTGFDTMLRPIVISTETKSKASMSSHSGHSSKTSLRKSTLPQQLYLPLVIPPKDTKDVYFPPTFPDMSEKANPISDVQRRRWQNRLVKLLSPPPATQEGAEHGKASKHDMHSDGK</sequence>
<feature type="region of interest" description="Disordered" evidence="1">
    <location>
        <begin position="422"/>
        <end position="454"/>
    </location>
</feature>
<feature type="compositionally biased region" description="Basic and acidic residues" evidence="1">
    <location>
        <begin position="438"/>
        <end position="454"/>
    </location>
</feature>
<accession>A0A9P0G0W7</accession>
<dbReference type="PANTHER" id="PTHR21055:SF3">
    <property type="entry name" value="PROTEIN PHOSPHATASE 1 REGULATORY SUBUNIT 36"/>
    <property type="match status" value="1"/>
</dbReference>
<protein>
    <recommendedName>
        <fullName evidence="4">Protein phosphatase 1 regulatory subunit 36-like</fullName>
    </recommendedName>
</protein>
<evidence type="ECO:0000313" key="3">
    <source>
        <dbReference type="Proteomes" id="UP001154114"/>
    </source>
</evidence>
<feature type="region of interest" description="Disordered" evidence="1">
    <location>
        <begin position="355"/>
        <end position="377"/>
    </location>
</feature>
<evidence type="ECO:0000256" key="1">
    <source>
        <dbReference type="SAM" id="MobiDB-lite"/>
    </source>
</evidence>
<proteinExistence type="predicted"/>
<dbReference type="GO" id="GO:0019902">
    <property type="term" value="F:phosphatase binding"/>
    <property type="evidence" value="ECO:0007669"/>
    <property type="project" value="InterPro"/>
</dbReference>
<dbReference type="EMBL" id="LR824012">
    <property type="protein sequence ID" value="CAH0628890.1"/>
    <property type="molecule type" value="Genomic_DNA"/>
</dbReference>
<dbReference type="OrthoDB" id="6724830at2759"/>
<dbReference type="AlphaFoldDB" id="A0A9P0G0W7"/>
<dbReference type="Pfam" id="PF14895">
    <property type="entry name" value="PPPI_inhib"/>
    <property type="match status" value="1"/>
</dbReference>
<evidence type="ECO:0008006" key="4">
    <source>
        <dbReference type="Google" id="ProtNLM"/>
    </source>
</evidence>
<evidence type="ECO:0000313" key="2">
    <source>
        <dbReference type="EMBL" id="CAH0628890.1"/>
    </source>
</evidence>
<dbReference type="InterPro" id="IPR026142">
    <property type="entry name" value="Pro_pase_1_reg_su_36"/>
</dbReference>